<keyword evidence="2 5" id="KW-0328">Glycosyltransferase</keyword>
<keyword evidence="4" id="KW-1133">Transmembrane helix</keyword>
<dbReference type="RefSeq" id="WP_003400410.1">
    <property type="nucleotide sequence ID" value="NC_010516.1"/>
</dbReference>
<keyword evidence="3 5" id="KW-0808">Transferase</keyword>
<feature type="transmembrane region" description="Helical" evidence="4">
    <location>
        <begin position="348"/>
        <end position="365"/>
    </location>
</feature>
<gene>
    <name evidence="5" type="ordered locus">CLD_3270</name>
</gene>
<dbReference type="InterPro" id="IPR029044">
    <property type="entry name" value="Nucleotide-diphossugar_trans"/>
</dbReference>
<dbReference type="EMBL" id="CP000939">
    <property type="protein sequence ID" value="ACA45845.1"/>
    <property type="molecule type" value="Genomic_DNA"/>
</dbReference>
<organism evidence="5 6">
    <name type="scientific">Clostridium botulinum (strain Okra / Type B1)</name>
    <dbReference type="NCBI Taxonomy" id="498213"/>
    <lineage>
        <taxon>Bacteria</taxon>
        <taxon>Bacillati</taxon>
        <taxon>Bacillota</taxon>
        <taxon>Clostridia</taxon>
        <taxon>Eubacteriales</taxon>
        <taxon>Clostridiaceae</taxon>
        <taxon>Clostridium</taxon>
    </lineage>
</organism>
<dbReference type="Pfam" id="PF13641">
    <property type="entry name" value="Glyco_tranf_2_3"/>
    <property type="match status" value="1"/>
</dbReference>
<dbReference type="SUPFAM" id="SSF53448">
    <property type="entry name" value="Nucleotide-diphospho-sugar transferases"/>
    <property type="match status" value="1"/>
</dbReference>
<evidence type="ECO:0000256" key="2">
    <source>
        <dbReference type="ARBA" id="ARBA00022676"/>
    </source>
</evidence>
<evidence type="ECO:0000313" key="5">
    <source>
        <dbReference type="EMBL" id="ACA45845.1"/>
    </source>
</evidence>
<feature type="transmembrane region" description="Helical" evidence="4">
    <location>
        <begin position="377"/>
        <end position="400"/>
    </location>
</feature>
<comment type="similarity">
    <text evidence="1">Belongs to the glycosyltransferase 2 family.</text>
</comment>
<protein>
    <submittedName>
        <fullName evidence="5">Glycosyl transferase, group 2 family protein</fullName>
        <ecNumber evidence="5">2.4.1.-</ecNumber>
    </submittedName>
</protein>
<keyword evidence="4" id="KW-0812">Transmembrane</keyword>
<evidence type="ECO:0000313" key="6">
    <source>
        <dbReference type="Proteomes" id="UP000008541"/>
    </source>
</evidence>
<accession>B1IJR5</accession>
<dbReference type="EC" id="2.4.1.-" evidence="5"/>
<dbReference type="CAZy" id="GT2">
    <property type="family name" value="Glycosyltransferase Family 2"/>
</dbReference>
<dbReference type="KEGG" id="cbb:CLD_3270"/>
<dbReference type="GO" id="GO:0016757">
    <property type="term" value="F:glycosyltransferase activity"/>
    <property type="evidence" value="ECO:0007669"/>
    <property type="project" value="UniProtKB-KW"/>
</dbReference>
<dbReference type="HOGENOM" id="CLU_023978_2_2_9"/>
<evidence type="ECO:0000256" key="4">
    <source>
        <dbReference type="SAM" id="Phobius"/>
    </source>
</evidence>
<dbReference type="CDD" id="cd06423">
    <property type="entry name" value="CESA_like"/>
    <property type="match status" value="1"/>
</dbReference>
<name>B1IJR5_CLOBK</name>
<evidence type="ECO:0000256" key="3">
    <source>
        <dbReference type="ARBA" id="ARBA00022679"/>
    </source>
</evidence>
<dbReference type="AlphaFoldDB" id="B1IJR5"/>
<dbReference type="PANTHER" id="PTHR43630:SF1">
    <property type="entry name" value="POLY-BETA-1,6-N-ACETYL-D-GLUCOSAMINE SYNTHASE"/>
    <property type="match status" value="1"/>
</dbReference>
<dbReference type="Gene3D" id="3.90.550.10">
    <property type="entry name" value="Spore Coat Polysaccharide Biosynthesis Protein SpsA, Chain A"/>
    <property type="match status" value="1"/>
</dbReference>
<sequence>MESLNWVDYLFIFSLVSIWMLLFVNIILSLAGYRYYLKTLNSELKGLENEKYPKVSILVPAHNEEKVIGRTVKSILLLNYPKDKMELIVINDNSSDNTKEILKQIQEEYRSYNFKIINTDNITGGRGKSNALNIGYKHSSGDFIAVYDADNTPDKNALKYLMETIIEDEHLGAVIGKFRTRNKDRNMLTRFINIETLSFQWMCQAGRWNLLNLCTIPGTNFVVRKNIIQKLNGWDPKAIAEDTEISFRIYELGYKIKFVPYSVTWEQEPENLKVWFKQRTRWAKGNIYVLLKYFKNMFKGTSKDIIFDIFYFFSVYFLFLSSVIISDILFIVGIFLNINLHVTGNFNVLWILAYVLFVLEVSLTLTLEKGESNKENLILVPIMYFTYCQMWMIVALRGIIQYIGDKLFKKEIKWYKTERF</sequence>
<proteinExistence type="inferred from homology"/>
<feature type="transmembrane region" description="Helical" evidence="4">
    <location>
        <begin position="6"/>
        <end position="28"/>
    </location>
</feature>
<keyword evidence="4" id="KW-0472">Membrane</keyword>
<evidence type="ECO:0000256" key="1">
    <source>
        <dbReference type="ARBA" id="ARBA00006739"/>
    </source>
</evidence>
<dbReference type="PANTHER" id="PTHR43630">
    <property type="entry name" value="POLY-BETA-1,6-N-ACETYL-D-GLUCOSAMINE SYNTHASE"/>
    <property type="match status" value="1"/>
</dbReference>
<feature type="transmembrane region" description="Helical" evidence="4">
    <location>
        <begin position="309"/>
        <end position="336"/>
    </location>
</feature>
<dbReference type="Proteomes" id="UP000008541">
    <property type="component" value="Chromosome"/>
</dbReference>
<reference evidence="5 6" key="1">
    <citation type="journal article" date="2007" name="PLoS ONE">
        <title>Analysis of the neurotoxin complex genes in Clostridium botulinum A1-A4 and B1 strains: BoNT/A3, /Ba4 and /B1 clusters are located within plasmids.</title>
        <authorList>
            <person name="Smith T.J."/>
            <person name="Hill K.K."/>
            <person name="Foley B.T."/>
            <person name="Detter J.C."/>
            <person name="Munk A.C."/>
            <person name="Bruce D.C."/>
            <person name="Doggett N.A."/>
            <person name="Smith L.A."/>
            <person name="Marks J.D."/>
            <person name="Xie G."/>
            <person name="Brettin T.S."/>
        </authorList>
    </citation>
    <scope>NUCLEOTIDE SEQUENCE [LARGE SCALE GENOMIC DNA]</scope>
    <source>
        <strain evidence="6">Okra / Type B1</strain>
    </source>
</reference>